<dbReference type="PROSITE" id="PS51000">
    <property type="entry name" value="HTH_DEOR_2"/>
    <property type="match status" value="1"/>
</dbReference>
<dbReference type="Pfam" id="PF08220">
    <property type="entry name" value="HTH_DeoR"/>
    <property type="match status" value="1"/>
</dbReference>
<keyword evidence="4" id="KW-0804">Transcription</keyword>
<dbReference type="AlphaFoldDB" id="A0A4R3KUW2"/>
<evidence type="ECO:0000259" key="5">
    <source>
        <dbReference type="PROSITE" id="PS51000"/>
    </source>
</evidence>
<dbReference type="InterPro" id="IPR050313">
    <property type="entry name" value="Carb_Metab_HTH_regulators"/>
</dbReference>
<dbReference type="SMART" id="SM01134">
    <property type="entry name" value="DeoRC"/>
    <property type="match status" value="1"/>
</dbReference>
<evidence type="ECO:0000256" key="2">
    <source>
        <dbReference type="ARBA" id="ARBA00023015"/>
    </source>
</evidence>
<dbReference type="InterPro" id="IPR001034">
    <property type="entry name" value="DeoR_HTH"/>
</dbReference>
<dbReference type="Gene3D" id="3.40.50.1360">
    <property type="match status" value="1"/>
</dbReference>
<dbReference type="InterPro" id="IPR014036">
    <property type="entry name" value="DeoR-like_C"/>
</dbReference>
<dbReference type="PROSITE" id="PS00894">
    <property type="entry name" value="HTH_DEOR_1"/>
    <property type="match status" value="1"/>
</dbReference>
<dbReference type="SMART" id="SM00420">
    <property type="entry name" value="HTH_DEOR"/>
    <property type="match status" value="1"/>
</dbReference>
<feature type="domain" description="HTH deoR-type" evidence="5">
    <location>
        <begin position="9"/>
        <end position="64"/>
    </location>
</feature>
<evidence type="ECO:0000313" key="7">
    <source>
        <dbReference type="Proteomes" id="UP000295807"/>
    </source>
</evidence>
<dbReference type="PRINTS" id="PR00037">
    <property type="entry name" value="HTHLACR"/>
</dbReference>
<dbReference type="Pfam" id="PF00455">
    <property type="entry name" value="DeoRC"/>
    <property type="match status" value="1"/>
</dbReference>
<dbReference type="GO" id="GO:0003700">
    <property type="term" value="F:DNA-binding transcription factor activity"/>
    <property type="evidence" value="ECO:0007669"/>
    <property type="project" value="InterPro"/>
</dbReference>
<reference evidence="6 7" key="1">
    <citation type="submission" date="2019-03" db="EMBL/GenBank/DDBJ databases">
        <title>Genomic Encyclopedia of Type Strains, Phase IV (KMG-IV): sequencing the most valuable type-strain genomes for metagenomic binning, comparative biology and taxonomic classification.</title>
        <authorList>
            <person name="Goeker M."/>
        </authorList>
    </citation>
    <scope>NUCLEOTIDE SEQUENCE [LARGE SCALE GENOMIC DNA]</scope>
    <source>
        <strain evidence="6 7">DSM 21100</strain>
    </source>
</reference>
<keyword evidence="7" id="KW-1185">Reference proteome</keyword>
<dbReference type="InterPro" id="IPR036388">
    <property type="entry name" value="WH-like_DNA-bd_sf"/>
</dbReference>
<dbReference type="InterPro" id="IPR018356">
    <property type="entry name" value="Tscrpt_reg_HTH_DeoR_CS"/>
</dbReference>
<dbReference type="InterPro" id="IPR036390">
    <property type="entry name" value="WH_DNA-bd_sf"/>
</dbReference>
<comment type="caution">
    <text evidence="6">The sequence shown here is derived from an EMBL/GenBank/DDBJ whole genome shotgun (WGS) entry which is preliminary data.</text>
</comment>
<dbReference type="SUPFAM" id="SSF100950">
    <property type="entry name" value="NagB/RpiA/CoA transferase-like"/>
    <property type="match status" value="1"/>
</dbReference>
<protein>
    <submittedName>
        <fullName evidence="6">DeoR family transcriptional regulator</fullName>
    </submittedName>
</protein>
<evidence type="ECO:0000313" key="6">
    <source>
        <dbReference type="EMBL" id="TCS88851.1"/>
    </source>
</evidence>
<dbReference type="PANTHER" id="PTHR30363:SF4">
    <property type="entry name" value="GLYCEROL-3-PHOSPHATE REGULON REPRESSOR"/>
    <property type="match status" value="1"/>
</dbReference>
<gene>
    <name evidence="6" type="ORF">EDD80_10241</name>
</gene>
<dbReference type="Proteomes" id="UP000295807">
    <property type="component" value="Unassembled WGS sequence"/>
</dbReference>
<sequence length="255" mass="28449">MAHTDRMLKEERQSFIIREINLHNKVLSSDLSTQLNVSEDTIRRDLKELDEAGKVLKVHGGAISKSFHFPFSNKGDVYALEAKRAIARKTIKLIKEGMVVLTGGGTTMIELARMIPDDIQATFFTISPLVALELVEHPNLTVLTVGGQLYKNAQVNMGASVINALNDIHVDLCLLGANGISLQEGITDSDWEVVQVKRAMIRTSKKLAIMCIAEKMNSVQRMKVCNLNQMSYLITELSSDDPHLAPYRQQEFKLL</sequence>
<organism evidence="6 7">
    <name type="scientific">Anseongella ginsenosidimutans</name>
    <dbReference type="NCBI Taxonomy" id="496056"/>
    <lineage>
        <taxon>Bacteria</taxon>
        <taxon>Pseudomonadati</taxon>
        <taxon>Bacteroidota</taxon>
        <taxon>Sphingobacteriia</taxon>
        <taxon>Sphingobacteriales</taxon>
        <taxon>Sphingobacteriaceae</taxon>
        <taxon>Anseongella</taxon>
    </lineage>
</organism>
<dbReference type="SUPFAM" id="SSF46785">
    <property type="entry name" value="Winged helix' DNA-binding domain"/>
    <property type="match status" value="1"/>
</dbReference>
<dbReference type="PANTHER" id="PTHR30363">
    <property type="entry name" value="HTH-TYPE TRANSCRIPTIONAL REGULATOR SRLR-RELATED"/>
    <property type="match status" value="1"/>
</dbReference>
<keyword evidence="1" id="KW-0678">Repressor</keyword>
<dbReference type="GO" id="GO:0003677">
    <property type="term" value="F:DNA binding"/>
    <property type="evidence" value="ECO:0007669"/>
    <property type="project" value="UniProtKB-KW"/>
</dbReference>
<dbReference type="EMBL" id="SMAD01000002">
    <property type="protein sequence ID" value="TCS88851.1"/>
    <property type="molecule type" value="Genomic_DNA"/>
</dbReference>
<dbReference type="Gene3D" id="1.10.10.10">
    <property type="entry name" value="Winged helix-like DNA-binding domain superfamily/Winged helix DNA-binding domain"/>
    <property type="match status" value="1"/>
</dbReference>
<evidence type="ECO:0000256" key="4">
    <source>
        <dbReference type="ARBA" id="ARBA00023163"/>
    </source>
</evidence>
<name>A0A4R3KUW2_9SPHI</name>
<keyword evidence="2" id="KW-0805">Transcription regulation</keyword>
<accession>A0A4R3KUW2</accession>
<keyword evidence="3" id="KW-0238">DNA-binding</keyword>
<evidence type="ECO:0000256" key="1">
    <source>
        <dbReference type="ARBA" id="ARBA00022491"/>
    </source>
</evidence>
<proteinExistence type="predicted"/>
<dbReference type="InterPro" id="IPR037171">
    <property type="entry name" value="NagB/RpiA_transferase-like"/>
</dbReference>
<evidence type="ECO:0000256" key="3">
    <source>
        <dbReference type="ARBA" id="ARBA00023125"/>
    </source>
</evidence>